<evidence type="ECO:0000313" key="2">
    <source>
        <dbReference type="Proteomes" id="UP001189429"/>
    </source>
</evidence>
<organism evidence="1 2">
    <name type="scientific">Prorocentrum cordatum</name>
    <dbReference type="NCBI Taxonomy" id="2364126"/>
    <lineage>
        <taxon>Eukaryota</taxon>
        <taxon>Sar</taxon>
        <taxon>Alveolata</taxon>
        <taxon>Dinophyceae</taxon>
        <taxon>Prorocentrales</taxon>
        <taxon>Prorocentraceae</taxon>
        <taxon>Prorocentrum</taxon>
    </lineage>
</organism>
<dbReference type="InterPro" id="IPR011989">
    <property type="entry name" value="ARM-like"/>
</dbReference>
<proteinExistence type="predicted"/>
<reference evidence="1" key="1">
    <citation type="submission" date="2023-10" db="EMBL/GenBank/DDBJ databases">
        <authorList>
            <person name="Chen Y."/>
            <person name="Shah S."/>
            <person name="Dougan E. K."/>
            <person name="Thang M."/>
            <person name="Chan C."/>
        </authorList>
    </citation>
    <scope>NUCLEOTIDE SEQUENCE [LARGE SCALE GENOMIC DNA]</scope>
</reference>
<dbReference type="EMBL" id="CAUYUJ010014633">
    <property type="protein sequence ID" value="CAK0844112.1"/>
    <property type="molecule type" value="Genomic_DNA"/>
</dbReference>
<dbReference type="Gene3D" id="1.25.10.10">
    <property type="entry name" value="Leucine-rich Repeat Variant"/>
    <property type="match status" value="1"/>
</dbReference>
<dbReference type="SUPFAM" id="SSF48371">
    <property type="entry name" value="ARM repeat"/>
    <property type="match status" value="1"/>
</dbReference>
<feature type="non-terminal residue" evidence="1">
    <location>
        <position position="93"/>
    </location>
</feature>
<keyword evidence="2" id="KW-1185">Reference proteome</keyword>
<gene>
    <name evidence="1" type="ORF">PCOR1329_LOCUS38279</name>
</gene>
<dbReference type="Proteomes" id="UP001189429">
    <property type="component" value="Unassembled WGS sequence"/>
</dbReference>
<comment type="caution">
    <text evidence="1">The sequence shown here is derived from an EMBL/GenBank/DDBJ whole genome shotgun (WGS) entry which is preliminary data.</text>
</comment>
<accession>A0ABN9TES6</accession>
<name>A0ABN9TES6_9DINO</name>
<protein>
    <submittedName>
        <fullName evidence="1">Uncharacterized protein</fullName>
    </submittedName>
</protein>
<sequence>MGGPRERLLEVHMPVTGPRPARHSEDRAMRVAASGALATLASCCEEVAAALGRNESFGHLLESLARGADADVQHRATVAVSAVCVAEGSPAEA</sequence>
<dbReference type="InterPro" id="IPR016024">
    <property type="entry name" value="ARM-type_fold"/>
</dbReference>
<evidence type="ECO:0000313" key="1">
    <source>
        <dbReference type="EMBL" id="CAK0844112.1"/>
    </source>
</evidence>